<dbReference type="PANTHER" id="PTHR42935:SF1">
    <property type="entry name" value="SLR0930 PROTEIN"/>
    <property type="match status" value="1"/>
</dbReference>
<evidence type="ECO:0000313" key="2">
    <source>
        <dbReference type="Proteomes" id="UP000183685"/>
    </source>
</evidence>
<dbReference type="InterPro" id="IPR027417">
    <property type="entry name" value="P-loop_NTPase"/>
</dbReference>
<dbReference type="Gene3D" id="3.40.50.300">
    <property type="entry name" value="P-loop containing nucleotide triphosphate hydrolases"/>
    <property type="match status" value="1"/>
</dbReference>
<dbReference type="RefSeq" id="WP_241493394.1">
    <property type="nucleotide sequence ID" value="NZ_FNAK01000002.1"/>
</dbReference>
<dbReference type="CDD" id="cd00009">
    <property type="entry name" value="AAA"/>
    <property type="match status" value="1"/>
</dbReference>
<evidence type="ECO:0000313" key="1">
    <source>
        <dbReference type="EMBL" id="SDD56145.1"/>
    </source>
</evidence>
<accession>A0A1G6VTI2</accession>
<dbReference type="STRING" id="637679.GCA_001550055_02543"/>
<keyword evidence="2" id="KW-1185">Reference proteome</keyword>
<dbReference type="SUPFAM" id="SSF52540">
    <property type="entry name" value="P-loop containing nucleoside triphosphate hydrolases"/>
    <property type="match status" value="1"/>
</dbReference>
<dbReference type="PANTHER" id="PTHR42935">
    <property type="entry name" value="SLR0930 PROTEIN"/>
    <property type="match status" value="1"/>
</dbReference>
<sequence length="287" mass="31521">MPNQDQALIDAINRLADAVSGRGKASPALTDDTANAFVYDADSKNLRAVDRVAAPAIDLLMGIDRAKNTLLENTKRFANGFSANNALLWGARGMGKSTLIKAIHRTIVEEKGASAPALVEIHREDISALPALLGKLRQADRLFIVFCDDLSFNRPDQDFKALKSVLEGGLEGRPENVIFYATSNRRHLLPRQMADQESATGIHPNEAMDETIALSDRFGLWLGFHPADQDEYLAMIEGYLKAFGLTPADDWRHAALEWSKTRGNRSGRTAWQFVTNLAGELGAKVSF</sequence>
<dbReference type="InterPro" id="IPR008533">
    <property type="entry name" value="DUF815"/>
</dbReference>
<dbReference type="EMBL" id="FNAK01000002">
    <property type="protein sequence ID" value="SDD56145.1"/>
    <property type="molecule type" value="Genomic_DNA"/>
</dbReference>
<reference evidence="1 2" key="1">
    <citation type="submission" date="2016-10" db="EMBL/GenBank/DDBJ databases">
        <authorList>
            <person name="de Groot N.N."/>
        </authorList>
    </citation>
    <scope>NUCLEOTIDE SEQUENCE [LARGE SCALE GENOMIC DNA]</scope>
    <source>
        <strain evidence="1 2">CGMCC 1.9109</strain>
    </source>
</reference>
<dbReference type="AlphaFoldDB" id="A0A1G6VTI2"/>
<name>A0A1G6VTI2_9PROT</name>
<protein>
    <submittedName>
        <fullName evidence="1">Uncharacterized protein</fullName>
    </submittedName>
</protein>
<dbReference type="Proteomes" id="UP000183685">
    <property type="component" value="Unassembled WGS sequence"/>
</dbReference>
<proteinExistence type="predicted"/>
<gene>
    <name evidence="1" type="ORF">SAMN04488071_0828</name>
</gene>
<dbReference type="Pfam" id="PF05673">
    <property type="entry name" value="DUF815"/>
    <property type="match status" value="1"/>
</dbReference>
<organism evidence="1 2">
    <name type="scientific">Kordiimonas lacus</name>
    <dbReference type="NCBI Taxonomy" id="637679"/>
    <lineage>
        <taxon>Bacteria</taxon>
        <taxon>Pseudomonadati</taxon>
        <taxon>Pseudomonadota</taxon>
        <taxon>Alphaproteobacteria</taxon>
        <taxon>Kordiimonadales</taxon>
        <taxon>Kordiimonadaceae</taxon>
        <taxon>Kordiimonas</taxon>
    </lineage>
</organism>